<dbReference type="SUPFAM" id="SSF55073">
    <property type="entry name" value="Nucleotide cyclase"/>
    <property type="match status" value="1"/>
</dbReference>
<dbReference type="Proteomes" id="UP000714380">
    <property type="component" value="Unassembled WGS sequence"/>
</dbReference>
<dbReference type="PROSITE" id="PS50112">
    <property type="entry name" value="PAS"/>
    <property type="match status" value="2"/>
</dbReference>
<dbReference type="PROSITE" id="PS50113">
    <property type="entry name" value="PAC"/>
    <property type="match status" value="1"/>
</dbReference>
<dbReference type="InterPro" id="IPR035965">
    <property type="entry name" value="PAS-like_dom_sf"/>
</dbReference>
<sequence length="712" mass="81139">MTRELYKNIIDSVSAGVIVLDEDTAVVSWNRWMEKRSGIRREDMLGKRVLDTFTELQGTRIERAIDKALHQNSPSVLSAKLMKASFPLYNESIVSRHNHQRIVQSIQIKPLQQDDKQFCVISIFDISTSDLRERALRTQSAMLTDLVRDLEEKDHELNTIFNSTQNGIIIFDINGQILNANPAAIRLTGVPHDEITDHYIYQYIDHISSDTFNSLDVEAIIGRLADHNEFEEEMTLTNHEGNMVPIKASFNIIPHEEKRSRFYIFFRDITRQKKAEEKLYRMARFDSVTGLDNRISFTEKLEYAINIHKRSGQTLSIFFIDLDRFKSVNDKLGHSAGDALLKMVGERLSTRCRDCDTLARWAGDEFVLLLEQQTHQRSAITVAEKIIAEFQKPFHIEATDVFIGASIGIAQYPEDGSTPEALVIHADQAMYQAKNEGKGNFRFFTEEMNARMTERLVMETELRNAIDQEEFQLFYQPQIDVLSGNIAGVEALIRWNHPKRGLLTPDSFIEVAEDCGLITAIGDWVLQEAISISAQWQKRFGTPLMMSVNLSPKQFNDDTLVAKLRRLLHAVGLAPSTLMLEITENDLIADHQSTHLILNALKTLGVKIAIDDFGTGYSSLAYLRTLPVDTLKIDKEFFVRSRSDDTDSHIISAIIDLAHALKLEVIAEGIETYTQMELLKMKKCDIAQGFLIGKPMAFDTLQRWYDSKISVR</sequence>
<evidence type="ECO:0000259" key="4">
    <source>
        <dbReference type="PROSITE" id="PS50887"/>
    </source>
</evidence>
<keyword evidence="6" id="KW-1185">Reference proteome</keyword>
<dbReference type="InterPro" id="IPR013767">
    <property type="entry name" value="PAS_fold"/>
</dbReference>
<dbReference type="InterPro" id="IPR000160">
    <property type="entry name" value="GGDEF_dom"/>
</dbReference>
<dbReference type="SMART" id="SM00091">
    <property type="entry name" value="PAS"/>
    <property type="match status" value="2"/>
</dbReference>
<dbReference type="InterPro" id="IPR000700">
    <property type="entry name" value="PAS-assoc_C"/>
</dbReference>
<dbReference type="CDD" id="cd00130">
    <property type="entry name" value="PAS"/>
    <property type="match status" value="2"/>
</dbReference>
<dbReference type="Pfam" id="PF13426">
    <property type="entry name" value="PAS_9"/>
    <property type="match status" value="1"/>
</dbReference>
<evidence type="ECO:0000259" key="3">
    <source>
        <dbReference type="PROSITE" id="PS50883"/>
    </source>
</evidence>
<comment type="caution">
    <text evidence="5">The sequence shown here is derived from an EMBL/GenBank/DDBJ whole genome shotgun (WGS) entry which is preliminary data.</text>
</comment>
<evidence type="ECO:0000313" key="6">
    <source>
        <dbReference type="Proteomes" id="UP000714380"/>
    </source>
</evidence>
<proteinExistence type="predicted"/>
<accession>A0ABS7ZSQ8</accession>
<dbReference type="NCBIfam" id="TIGR00254">
    <property type="entry name" value="GGDEF"/>
    <property type="match status" value="1"/>
</dbReference>
<protein>
    <submittedName>
        <fullName evidence="5">EAL domain-containing protein</fullName>
    </submittedName>
</protein>
<dbReference type="InterPro" id="IPR029787">
    <property type="entry name" value="Nucleotide_cyclase"/>
</dbReference>
<feature type="domain" description="PAC" evidence="2">
    <location>
        <begin position="230"/>
        <end position="281"/>
    </location>
</feature>
<organism evidence="5 6">
    <name type="scientific">Thalassolituus marinus</name>
    <dbReference type="NCBI Taxonomy" id="671053"/>
    <lineage>
        <taxon>Bacteria</taxon>
        <taxon>Pseudomonadati</taxon>
        <taxon>Pseudomonadota</taxon>
        <taxon>Gammaproteobacteria</taxon>
        <taxon>Oceanospirillales</taxon>
        <taxon>Oceanospirillaceae</taxon>
        <taxon>Thalassolituus</taxon>
    </lineage>
</organism>
<dbReference type="Pfam" id="PF00563">
    <property type="entry name" value="EAL"/>
    <property type="match status" value="1"/>
</dbReference>
<gene>
    <name evidence="5" type="ORF">I9W95_08105</name>
</gene>
<dbReference type="SUPFAM" id="SSF55785">
    <property type="entry name" value="PYP-like sensor domain (PAS domain)"/>
    <property type="match status" value="2"/>
</dbReference>
<dbReference type="InterPro" id="IPR001633">
    <property type="entry name" value="EAL_dom"/>
</dbReference>
<dbReference type="Pfam" id="PF00989">
    <property type="entry name" value="PAS"/>
    <property type="match status" value="1"/>
</dbReference>
<dbReference type="CDD" id="cd01949">
    <property type="entry name" value="GGDEF"/>
    <property type="match status" value="1"/>
</dbReference>
<dbReference type="PANTHER" id="PTHR44757">
    <property type="entry name" value="DIGUANYLATE CYCLASE DGCP"/>
    <property type="match status" value="1"/>
</dbReference>
<feature type="domain" description="PAS" evidence="1">
    <location>
        <begin position="153"/>
        <end position="204"/>
    </location>
</feature>
<dbReference type="SMART" id="SM00052">
    <property type="entry name" value="EAL"/>
    <property type="match status" value="1"/>
</dbReference>
<dbReference type="InterPro" id="IPR000014">
    <property type="entry name" value="PAS"/>
</dbReference>
<evidence type="ECO:0000259" key="2">
    <source>
        <dbReference type="PROSITE" id="PS50113"/>
    </source>
</evidence>
<dbReference type="InterPro" id="IPR043128">
    <property type="entry name" value="Rev_trsase/Diguanyl_cyclase"/>
</dbReference>
<evidence type="ECO:0000259" key="1">
    <source>
        <dbReference type="PROSITE" id="PS50112"/>
    </source>
</evidence>
<reference evidence="5 6" key="1">
    <citation type="submission" date="2020-12" db="EMBL/GenBank/DDBJ databases">
        <title>Novel Thalassolituus-related marine hydrocarbonoclastic bacteria mediated algae-derived hydrocarbons mineralization in twilight zone of the northern South China Sea.</title>
        <authorList>
            <person name="Dong C."/>
        </authorList>
    </citation>
    <scope>NUCLEOTIDE SEQUENCE [LARGE SCALE GENOMIC DNA]</scope>
    <source>
        <strain evidence="5 6">IMCC1826</strain>
    </source>
</reference>
<dbReference type="Pfam" id="PF00990">
    <property type="entry name" value="GGDEF"/>
    <property type="match status" value="1"/>
</dbReference>
<feature type="domain" description="EAL" evidence="3">
    <location>
        <begin position="455"/>
        <end position="709"/>
    </location>
</feature>
<dbReference type="PROSITE" id="PS50883">
    <property type="entry name" value="EAL"/>
    <property type="match status" value="1"/>
</dbReference>
<dbReference type="Gene3D" id="3.20.20.450">
    <property type="entry name" value="EAL domain"/>
    <property type="match status" value="1"/>
</dbReference>
<dbReference type="SMART" id="SM00267">
    <property type="entry name" value="GGDEF"/>
    <property type="match status" value="1"/>
</dbReference>
<name>A0ABS7ZSQ8_9GAMM</name>
<dbReference type="Gene3D" id="3.30.70.270">
    <property type="match status" value="1"/>
</dbReference>
<dbReference type="CDD" id="cd01948">
    <property type="entry name" value="EAL"/>
    <property type="match status" value="1"/>
</dbReference>
<feature type="domain" description="GGDEF" evidence="4">
    <location>
        <begin position="313"/>
        <end position="446"/>
    </location>
</feature>
<dbReference type="SUPFAM" id="SSF141868">
    <property type="entry name" value="EAL domain-like"/>
    <property type="match status" value="1"/>
</dbReference>
<dbReference type="PANTHER" id="PTHR44757:SF2">
    <property type="entry name" value="BIOFILM ARCHITECTURE MAINTENANCE PROTEIN MBAA"/>
    <property type="match status" value="1"/>
</dbReference>
<feature type="domain" description="PAS" evidence="1">
    <location>
        <begin position="2"/>
        <end position="72"/>
    </location>
</feature>
<dbReference type="PROSITE" id="PS50887">
    <property type="entry name" value="GGDEF"/>
    <property type="match status" value="1"/>
</dbReference>
<dbReference type="InterPro" id="IPR052155">
    <property type="entry name" value="Biofilm_reg_signaling"/>
</dbReference>
<evidence type="ECO:0000313" key="5">
    <source>
        <dbReference type="EMBL" id="MCA6063570.1"/>
    </source>
</evidence>
<dbReference type="InterPro" id="IPR035919">
    <property type="entry name" value="EAL_sf"/>
</dbReference>
<dbReference type="Gene3D" id="3.30.450.20">
    <property type="entry name" value="PAS domain"/>
    <property type="match status" value="2"/>
</dbReference>
<dbReference type="EMBL" id="JAEDAH010000042">
    <property type="protein sequence ID" value="MCA6063570.1"/>
    <property type="molecule type" value="Genomic_DNA"/>
</dbReference>
<dbReference type="NCBIfam" id="TIGR00229">
    <property type="entry name" value="sensory_box"/>
    <property type="match status" value="2"/>
</dbReference>
<dbReference type="RefSeq" id="WP_225673700.1">
    <property type="nucleotide sequence ID" value="NZ_JAEDAH010000042.1"/>
</dbReference>